<dbReference type="Proteomes" id="UP000823982">
    <property type="component" value="Unassembled WGS sequence"/>
</dbReference>
<dbReference type="PANTHER" id="PTHR34297:SF2">
    <property type="entry name" value="ASP23_GLS24 FAMILY ENVELOPE STRESS RESPONSE PROTEIN"/>
    <property type="match status" value="1"/>
</dbReference>
<protein>
    <submittedName>
        <fullName evidence="2">Asp23/Gls24 family envelope stress response protein</fullName>
    </submittedName>
</protein>
<dbReference type="AlphaFoldDB" id="A0A9D1JI20"/>
<sequence length="118" mass="12715">MIKLENHLGEITITNNYLMSLIGHAVTGCFGVVRMNPIGAKQGVRTNILGSTSIDNGVKIHVPKGTNSMIIDLHIFVTYGINVSAIVDSIAGKVRYVVESETGLEVKKINVFVDGMES</sequence>
<dbReference type="PROSITE" id="PS51257">
    <property type="entry name" value="PROKAR_LIPOPROTEIN"/>
    <property type="match status" value="1"/>
</dbReference>
<evidence type="ECO:0000256" key="1">
    <source>
        <dbReference type="ARBA" id="ARBA00005721"/>
    </source>
</evidence>
<dbReference type="InterPro" id="IPR005531">
    <property type="entry name" value="Asp23"/>
</dbReference>
<dbReference type="Pfam" id="PF03780">
    <property type="entry name" value="Asp23"/>
    <property type="match status" value="1"/>
</dbReference>
<evidence type="ECO:0000313" key="2">
    <source>
        <dbReference type="EMBL" id="HIS25032.1"/>
    </source>
</evidence>
<accession>A0A9D1JI20</accession>
<proteinExistence type="inferred from homology"/>
<dbReference type="PANTHER" id="PTHR34297">
    <property type="entry name" value="HYPOTHETICAL CYTOSOLIC PROTEIN-RELATED"/>
    <property type="match status" value="1"/>
</dbReference>
<evidence type="ECO:0000313" key="3">
    <source>
        <dbReference type="Proteomes" id="UP000823982"/>
    </source>
</evidence>
<gene>
    <name evidence="2" type="ORF">IAD01_06490</name>
</gene>
<organism evidence="2 3">
    <name type="scientific">Candidatus Faeciplasma gallinarum</name>
    <dbReference type="NCBI Taxonomy" id="2840799"/>
    <lineage>
        <taxon>Bacteria</taxon>
        <taxon>Bacillati</taxon>
        <taxon>Bacillota</taxon>
        <taxon>Clostridia</taxon>
        <taxon>Eubacteriales</taxon>
        <taxon>Oscillospiraceae</taxon>
        <taxon>Oscillospiraceae incertae sedis</taxon>
        <taxon>Candidatus Faeciplasma</taxon>
    </lineage>
</organism>
<comment type="similarity">
    <text evidence="1">Belongs to the asp23 family.</text>
</comment>
<dbReference type="EMBL" id="DVIR01000058">
    <property type="protein sequence ID" value="HIS25032.1"/>
    <property type="molecule type" value="Genomic_DNA"/>
</dbReference>
<comment type="caution">
    <text evidence="2">The sequence shown here is derived from an EMBL/GenBank/DDBJ whole genome shotgun (WGS) entry which is preliminary data.</text>
</comment>
<reference evidence="2" key="2">
    <citation type="journal article" date="2021" name="PeerJ">
        <title>Extensive microbial diversity within the chicken gut microbiome revealed by metagenomics and culture.</title>
        <authorList>
            <person name="Gilroy R."/>
            <person name="Ravi A."/>
            <person name="Getino M."/>
            <person name="Pursley I."/>
            <person name="Horton D.L."/>
            <person name="Alikhan N.F."/>
            <person name="Baker D."/>
            <person name="Gharbi K."/>
            <person name="Hall N."/>
            <person name="Watson M."/>
            <person name="Adriaenssens E.M."/>
            <person name="Foster-Nyarko E."/>
            <person name="Jarju S."/>
            <person name="Secka A."/>
            <person name="Antonio M."/>
            <person name="Oren A."/>
            <person name="Chaudhuri R.R."/>
            <person name="La Ragione R."/>
            <person name="Hildebrand F."/>
            <person name="Pallen M.J."/>
        </authorList>
    </citation>
    <scope>NUCLEOTIDE SEQUENCE</scope>
    <source>
        <strain evidence="2">CHK157-1446</strain>
    </source>
</reference>
<name>A0A9D1JI20_9FIRM</name>
<reference evidence="2" key="1">
    <citation type="submission" date="2020-10" db="EMBL/GenBank/DDBJ databases">
        <authorList>
            <person name="Gilroy R."/>
        </authorList>
    </citation>
    <scope>NUCLEOTIDE SEQUENCE</scope>
    <source>
        <strain evidence="2">CHK157-1446</strain>
    </source>
</reference>